<name>X0SH56_9ZZZZ</name>
<reference evidence="1" key="1">
    <citation type="journal article" date="2014" name="Front. Microbiol.">
        <title>High frequency of phylogenetically diverse reductive dehalogenase-homologous genes in deep subseafloor sedimentary metagenomes.</title>
        <authorList>
            <person name="Kawai M."/>
            <person name="Futagami T."/>
            <person name="Toyoda A."/>
            <person name="Takaki Y."/>
            <person name="Nishi S."/>
            <person name="Hori S."/>
            <person name="Arai W."/>
            <person name="Tsubouchi T."/>
            <person name="Morono Y."/>
            <person name="Uchiyama I."/>
            <person name="Ito T."/>
            <person name="Fujiyama A."/>
            <person name="Inagaki F."/>
            <person name="Takami H."/>
        </authorList>
    </citation>
    <scope>NUCLEOTIDE SEQUENCE</scope>
    <source>
        <strain evidence="1">Expedition CK06-06</strain>
    </source>
</reference>
<dbReference type="AlphaFoldDB" id="X0SH56"/>
<gene>
    <name evidence="1" type="ORF">S01H1_01461</name>
</gene>
<proteinExistence type="predicted"/>
<organism evidence="1">
    <name type="scientific">marine sediment metagenome</name>
    <dbReference type="NCBI Taxonomy" id="412755"/>
    <lineage>
        <taxon>unclassified sequences</taxon>
        <taxon>metagenomes</taxon>
        <taxon>ecological metagenomes</taxon>
    </lineage>
</organism>
<sequence length="30" mass="3416">MNKSEISKILAIADEVYNHQRKSTNAEIIV</sequence>
<protein>
    <submittedName>
        <fullName evidence="1">Uncharacterized protein</fullName>
    </submittedName>
</protein>
<feature type="non-terminal residue" evidence="1">
    <location>
        <position position="30"/>
    </location>
</feature>
<comment type="caution">
    <text evidence="1">The sequence shown here is derived from an EMBL/GenBank/DDBJ whole genome shotgun (WGS) entry which is preliminary data.</text>
</comment>
<dbReference type="EMBL" id="BARS01000636">
    <property type="protein sequence ID" value="GAF80344.1"/>
    <property type="molecule type" value="Genomic_DNA"/>
</dbReference>
<accession>X0SH56</accession>
<evidence type="ECO:0000313" key="1">
    <source>
        <dbReference type="EMBL" id="GAF80344.1"/>
    </source>
</evidence>